<feature type="transmembrane region" description="Helical" evidence="5">
    <location>
        <begin position="55"/>
        <end position="76"/>
    </location>
</feature>
<evidence type="ECO:0000256" key="3">
    <source>
        <dbReference type="ARBA" id="ARBA00022989"/>
    </source>
</evidence>
<dbReference type="PANTHER" id="PTHR48022">
    <property type="entry name" value="PLASTIDIC GLUCOSE TRANSPORTER 4"/>
    <property type="match status" value="1"/>
</dbReference>
<dbReference type="Proteomes" id="UP000326198">
    <property type="component" value="Unassembled WGS sequence"/>
</dbReference>
<evidence type="ECO:0000256" key="1">
    <source>
        <dbReference type="ARBA" id="ARBA00004141"/>
    </source>
</evidence>
<organism evidence="6 7">
    <name type="scientific">Aspergillus bertholletiae</name>
    <dbReference type="NCBI Taxonomy" id="1226010"/>
    <lineage>
        <taxon>Eukaryota</taxon>
        <taxon>Fungi</taxon>
        <taxon>Dikarya</taxon>
        <taxon>Ascomycota</taxon>
        <taxon>Pezizomycotina</taxon>
        <taxon>Eurotiomycetes</taxon>
        <taxon>Eurotiomycetidae</taxon>
        <taxon>Eurotiales</taxon>
        <taxon>Aspergillaceae</taxon>
        <taxon>Aspergillus</taxon>
        <taxon>Aspergillus subgen. Circumdati</taxon>
    </lineage>
</organism>
<name>A0A5N7BJR2_9EURO</name>
<dbReference type="InterPro" id="IPR050360">
    <property type="entry name" value="MFS_Sugar_Transporters"/>
</dbReference>
<evidence type="ECO:0000256" key="4">
    <source>
        <dbReference type="ARBA" id="ARBA00023136"/>
    </source>
</evidence>
<accession>A0A5N7BJR2</accession>
<dbReference type="InterPro" id="IPR036259">
    <property type="entry name" value="MFS_trans_sf"/>
</dbReference>
<dbReference type="OrthoDB" id="6612291at2759"/>
<evidence type="ECO:0000313" key="7">
    <source>
        <dbReference type="Proteomes" id="UP000326198"/>
    </source>
</evidence>
<dbReference type="AlphaFoldDB" id="A0A5N7BJR2"/>
<dbReference type="InterPro" id="IPR005828">
    <property type="entry name" value="MFS_sugar_transport-like"/>
</dbReference>
<protein>
    <submittedName>
        <fullName evidence="6">Uncharacterized protein</fullName>
    </submittedName>
</protein>
<sequence length="198" mass="23223">MSIIMEGYNTNLIGSFYGYPAVAGQVLCGIHEYVFRHWPGRDDQWSYRIPYAVQWIWPVPLFFIGVFMPESPWWQVRQGQKFGRREMYLTWPGLNLHCALSSTRLQSKTICLARNAYYIAITAANVIEPYMMNPAAWNWRGKTAFFYRTFEELDIMFAAGVPTRKFRTYHVDPYAEDIAIQNRARESPIRKSIDMINP</sequence>
<keyword evidence="4 5" id="KW-0472">Membrane</keyword>
<evidence type="ECO:0000256" key="2">
    <source>
        <dbReference type="ARBA" id="ARBA00022692"/>
    </source>
</evidence>
<proteinExistence type="predicted"/>
<dbReference type="GO" id="GO:0005351">
    <property type="term" value="F:carbohydrate:proton symporter activity"/>
    <property type="evidence" value="ECO:0007669"/>
    <property type="project" value="TreeGrafter"/>
</dbReference>
<dbReference type="SUPFAM" id="SSF103473">
    <property type="entry name" value="MFS general substrate transporter"/>
    <property type="match status" value="1"/>
</dbReference>
<reference evidence="6 7" key="1">
    <citation type="submission" date="2019-04" db="EMBL/GenBank/DDBJ databases">
        <title>Friends and foes A comparative genomics studyof 23 Aspergillus species from section Flavi.</title>
        <authorList>
            <consortium name="DOE Joint Genome Institute"/>
            <person name="Kjaerbolling I."/>
            <person name="Vesth T."/>
            <person name="Frisvad J.C."/>
            <person name="Nybo J.L."/>
            <person name="Theobald S."/>
            <person name="Kildgaard S."/>
            <person name="Isbrandt T."/>
            <person name="Kuo A."/>
            <person name="Sato A."/>
            <person name="Lyhne E.K."/>
            <person name="Kogle M.E."/>
            <person name="Wiebenga A."/>
            <person name="Kun R.S."/>
            <person name="Lubbers R.J."/>
            <person name="Makela M.R."/>
            <person name="Barry K."/>
            <person name="Chovatia M."/>
            <person name="Clum A."/>
            <person name="Daum C."/>
            <person name="Haridas S."/>
            <person name="He G."/>
            <person name="LaButti K."/>
            <person name="Lipzen A."/>
            <person name="Mondo S."/>
            <person name="Riley R."/>
            <person name="Salamov A."/>
            <person name="Simmons B.A."/>
            <person name="Magnuson J.K."/>
            <person name="Henrissat B."/>
            <person name="Mortensen U.H."/>
            <person name="Larsen T.O."/>
            <person name="Devries R.P."/>
            <person name="Grigoriev I.V."/>
            <person name="Machida M."/>
            <person name="Baker S.E."/>
            <person name="Andersen M.R."/>
        </authorList>
    </citation>
    <scope>NUCLEOTIDE SEQUENCE [LARGE SCALE GENOMIC DNA]</scope>
    <source>
        <strain evidence="6 7">IBT 29228</strain>
    </source>
</reference>
<dbReference type="Gene3D" id="1.20.1250.20">
    <property type="entry name" value="MFS general substrate transporter like domains"/>
    <property type="match status" value="1"/>
</dbReference>
<dbReference type="PANTHER" id="PTHR48022:SF5">
    <property type="entry name" value="ALPHA-GLUCOSIDES PERMEASE MPH2-RELATED"/>
    <property type="match status" value="1"/>
</dbReference>
<gene>
    <name evidence="6" type="ORF">BDV26DRAFT_278411</name>
</gene>
<keyword evidence="2 5" id="KW-0812">Transmembrane</keyword>
<dbReference type="Pfam" id="PF00083">
    <property type="entry name" value="Sugar_tr"/>
    <property type="match status" value="1"/>
</dbReference>
<keyword evidence="3 5" id="KW-1133">Transmembrane helix</keyword>
<dbReference type="GO" id="GO:0016020">
    <property type="term" value="C:membrane"/>
    <property type="evidence" value="ECO:0007669"/>
    <property type="project" value="UniProtKB-SubCell"/>
</dbReference>
<feature type="transmembrane region" description="Helical" evidence="5">
    <location>
        <begin position="12"/>
        <end position="35"/>
    </location>
</feature>
<evidence type="ECO:0000256" key="5">
    <source>
        <dbReference type="SAM" id="Phobius"/>
    </source>
</evidence>
<evidence type="ECO:0000313" key="6">
    <source>
        <dbReference type="EMBL" id="KAE8382010.1"/>
    </source>
</evidence>
<comment type="subcellular location">
    <subcellularLocation>
        <location evidence="1">Membrane</location>
        <topology evidence="1">Multi-pass membrane protein</topology>
    </subcellularLocation>
</comment>
<dbReference type="EMBL" id="ML736166">
    <property type="protein sequence ID" value="KAE8382010.1"/>
    <property type="molecule type" value="Genomic_DNA"/>
</dbReference>
<keyword evidence="7" id="KW-1185">Reference proteome</keyword>